<dbReference type="Pfam" id="PF13863">
    <property type="entry name" value="DUF4200"/>
    <property type="match status" value="1"/>
</dbReference>
<name>A0AAD5UG18_9FUNG</name>
<keyword evidence="1 2" id="KW-0175">Coiled coil</keyword>
<dbReference type="PANTHER" id="PTHR21683">
    <property type="entry name" value="COILED-COIL DOMAIN-CONTAINING PROTEIN 42 LIKE-2-LIKE-RELATED"/>
    <property type="match status" value="1"/>
</dbReference>
<dbReference type="AlphaFoldDB" id="A0AAD5UG18"/>
<organism evidence="5 6">
    <name type="scientific">Boothiomyces macroporosus</name>
    <dbReference type="NCBI Taxonomy" id="261099"/>
    <lineage>
        <taxon>Eukaryota</taxon>
        <taxon>Fungi</taxon>
        <taxon>Fungi incertae sedis</taxon>
        <taxon>Chytridiomycota</taxon>
        <taxon>Chytridiomycota incertae sedis</taxon>
        <taxon>Chytridiomycetes</taxon>
        <taxon>Rhizophydiales</taxon>
        <taxon>Terramycetaceae</taxon>
        <taxon>Boothiomyces</taxon>
    </lineage>
</organism>
<feature type="region of interest" description="Disordered" evidence="3">
    <location>
        <begin position="1"/>
        <end position="20"/>
    </location>
</feature>
<sequence length="379" mass="43898">MSGGMNKTSKGGVEPNPNIQAVNNIISSEKKPRINATVEKTAIIPQRKETFLTQRGGKIIQGIAEVTPQDNRRTLQSTLLLQKKKEMQQVQQQLEKRRLDFAKRMEECREKQDELRSKQKQIKERVAKFEKFLKENDAKRLRANAKAVVEKKLREQKEAELAAIQRQLQVELGKSKSVLKLIKQHQGYERYLQSIVDVLPPDYLNVHEPQINDILMRYKTLVETNQDLISVVQHNQDDIEKAQSTLLGLVKERNDLIMVYNSKLGMRQKTLDKLKQESAYLEEGLEERDNTGKERLRMLSETKLAIDDLYERIKDQNKMRVLTARKVELDQPEASGDMSKSAGLKSWLDKLHALQFRVLDLQDITQFDKGVNNQRKTVK</sequence>
<gene>
    <name evidence="5" type="primary">CCDC42_2</name>
    <name evidence="5" type="ORF">HK103_004902</name>
</gene>
<reference evidence="5" key="1">
    <citation type="submission" date="2020-05" db="EMBL/GenBank/DDBJ databases">
        <title>Phylogenomic resolution of chytrid fungi.</title>
        <authorList>
            <person name="Stajich J.E."/>
            <person name="Amses K."/>
            <person name="Simmons R."/>
            <person name="Seto K."/>
            <person name="Myers J."/>
            <person name="Bonds A."/>
            <person name="Quandt C.A."/>
            <person name="Barry K."/>
            <person name="Liu P."/>
            <person name="Grigoriev I."/>
            <person name="Longcore J.E."/>
            <person name="James T.Y."/>
        </authorList>
    </citation>
    <scope>NUCLEOTIDE SEQUENCE</scope>
    <source>
        <strain evidence="5">PLAUS21</strain>
    </source>
</reference>
<evidence type="ECO:0000259" key="4">
    <source>
        <dbReference type="Pfam" id="PF13863"/>
    </source>
</evidence>
<dbReference type="InterPro" id="IPR025252">
    <property type="entry name" value="DUF4200"/>
</dbReference>
<dbReference type="Proteomes" id="UP001210925">
    <property type="component" value="Unassembled WGS sequence"/>
</dbReference>
<proteinExistence type="predicted"/>
<evidence type="ECO:0000256" key="1">
    <source>
        <dbReference type="ARBA" id="ARBA00023054"/>
    </source>
</evidence>
<evidence type="ECO:0000313" key="6">
    <source>
        <dbReference type="Proteomes" id="UP001210925"/>
    </source>
</evidence>
<feature type="coiled-coil region" evidence="2">
    <location>
        <begin position="80"/>
        <end position="125"/>
    </location>
</feature>
<keyword evidence="6" id="KW-1185">Reference proteome</keyword>
<evidence type="ECO:0000256" key="2">
    <source>
        <dbReference type="SAM" id="Coils"/>
    </source>
</evidence>
<protein>
    <submittedName>
        <fullName evidence="5">Coiled-coil domain-containing protein 42</fullName>
    </submittedName>
</protein>
<accession>A0AAD5UG18</accession>
<evidence type="ECO:0000256" key="3">
    <source>
        <dbReference type="SAM" id="MobiDB-lite"/>
    </source>
</evidence>
<dbReference type="PANTHER" id="PTHR21683:SF2">
    <property type="entry name" value="COILED-COIL DOMAIN-CONTAINING PROTEIN 42 LIKE-2-LIKE"/>
    <property type="match status" value="1"/>
</dbReference>
<evidence type="ECO:0000313" key="5">
    <source>
        <dbReference type="EMBL" id="KAJ3257204.1"/>
    </source>
</evidence>
<comment type="caution">
    <text evidence="5">The sequence shown here is derived from an EMBL/GenBank/DDBJ whole genome shotgun (WGS) entry which is preliminary data.</text>
</comment>
<dbReference type="EMBL" id="JADGKB010000041">
    <property type="protein sequence ID" value="KAJ3257204.1"/>
    <property type="molecule type" value="Genomic_DNA"/>
</dbReference>
<feature type="domain" description="DUF4200" evidence="4">
    <location>
        <begin position="80"/>
        <end position="197"/>
    </location>
</feature>
<dbReference type="InterPro" id="IPR051147">
    <property type="entry name" value="CFAP_domain-containing"/>
</dbReference>
<dbReference type="GO" id="GO:0005856">
    <property type="term" value="C:cytoskeleton"/>
    <property type="evidence" value="ECO:0007669"/>
    <property type="project" value="UniProtKB-ARBA"/>
</dbReference>